<dbReference type="GO" id="GO:0016746">
    <property type="term" value="F:acyltransferase activity"/>
    <property type="evidence" value="ECO:0000318"/>
    <property type="project" value="GO_Central"/>
</dbReference>
<dbReference type="GeneID" id="104612706"/>
<dbReference type="InterPro" id="IPR004299">
    <property type="entry name" value="MBOAT_fam"/>
</dbReference>
<keyword evidence="2" id="KW-0808">Transferase</keyword>
<feature type="transmembrane region" description="Helical" evidence="7">
    <location>
        <begin position="361"/>
        <end position="382"/>
    </location>
</feature>
<feature type="transmembrane region" description="Helical" evidence="7">
    <location>
        <begin position="12"/>
        <end position="35"/>
    </location>
</feature>
<dbReference type="Proteomes" id="UP000189703">
    <property type="component" value="Unplaced"/>
</dbReference>
<feature type="transmembrane region" description="Helical" evidence="7">
    <location>
        <begin position="207"/>
        <end position="227"/>
    </location>
</feature>
<evidence type="ECO:0000256" key="2">
    <source>
        <dbReference type="ARBA" id="ARBA00022679"/>
    </source>
</evidence>
<comment type="subcellular location">
    <subcellularLocation>
        <location evidence="1">Membrane</location>
        <topology evidence="1">Multi-pass membrane protein</topology>
    </subcellularLocation>
</comment>
<dbReference type="InterPro" id="IPR049941">
    <property type="entry name" value="LPLAT_7/PORCN-like"/>
</dbReference>
<keyword evidence="6 9" id="KW-0012">Acyltransferase</keyword>
<feature type="transmembrane region" description="Helical" evidence="7">
    <location>
        <begin position="394"/>
        <end position="421"/>
    </location>
</feature>
<dbReference type="eggNOG" id="KOG2704">
    <property type="taxonomic scope" value="Eukaryota"/>
</dbReference>
<feature type="transmembrane region" description="Helical" evidence="7">
    <location>
        <begin position="158"/>
        <end position="176"/>
    </location>
</feature>
<dbReference type="InParanoid" id="A0A1U8BEX8"/>
<proteinExistence type="predicted"/>
<evidence type="ECO:0000256" key="1">
    <source>
        <dbReference type="ARBA" id="ARBA00004141"/>
    </source>
</evidence>
<evidence type="ECO:0000256" key="7">
    <source>
        <dbReference type="SAM" id="Phobius"/>
    </source>
</evidence>
<keyword evidence="8" id="KW-1185">Reference proteome</keyword>
<dbReference type="PANTHER" id="PTHR13906">
    <property type="entry name" value="PORCUPINE"/>
    <property type="match status" value="1"/>
</dbReference>
<dbReference type="GO" id="GO:0008654">
    <property type="term" value="P:phospholipid biosynthetic process"/>
    <property type="evidence" value="ECO:0000318"/>
    <property type="project" value="GO_Central"/>
</dbReference>
<name>A0A1U8BEX8_NELNU</name>
<dbReference type="AlphaFoldDB" id="A0A1U8BEX8"/>
<keyword evidence="4 7" id="KW-1133">Transmembrane helix</keyword>
<keyword evidence="5 7" id="KW-0472">Membrane</keyword>
<evidence type="ECO:0000256" key="3">
    <source>
        <dbReference type="ARBA" id="ARBA00022692"/>
    </source>
</evidence>
<dbReference type="RefSeq" id="XP_010278548.1">
    <property type="nucleotide sequence ID" value="XM_010280246.2"/>
</dbReference>
<dbReference type="OrthoDB" id="286734at2759"/>
<dbReference type="Pfam" id="PF03062">
    <property type="entry name" value="MBOAT"/>
    <property type="match status" value="1"/>
</dbReference>
<evidence type="ECO:0000313" key="9">
    <source>
        <dbReference type="RefSeq" id="XP_010278548.1"/>
    </source>
</evidence>
<feature type="transmembrane region" description="Helical" evidence="7">
    <location>
        <begin position="264"/>
        <end position="285"/>
    </location>
</feature>
<feature type="transmembrane region" description="Helical" evidence="7">
    <location>
        <begin position="118"/>
        <end position="137"/>
    </location>
</feature>
<organism evidence="8 9">
    <name type="scientific">Nelumbo nucifera</name>
    <name type="common">Sacred lotus</name>
    <dbReference type="NCBI Taxonomy" id="4432"/>
    <lineage>
        <taxon>Eukaryota</taxon>
        <taxon>Viridiplantae</taxon>
        <taxon>Streptophyta</taxon>
        <taxon>Embryophyta</taxon>
        <taxon>Tracheophyta</taxon>
        <taxon>Spermatophyta</taxon>
        <taxon>Magnoliopsida</taxon>
        <taxon>Proteales</taxon>
        <taxon>Nelumbonaceae</taxon>
        <taxon>Nelumbo</taxon>
    </lineage>
</organism>
<feature type="transmembrane region" description="Helical" evidence="7">
    <location>
        <begin position="55"/>
        <end position="74"/>
    </location>
</feature>
<dbReference type="FunCoup" id="A0A1U8BEX8">
    <property type="interactions" value="3462"/>
</dbReference>
<dbReference type="PANTHER" id="PTHR13906:SF4">
    <property type="entry name" value="LYSOPHOSPHOLIPID ACYLTRANSFERASE 6"/>
    <property type="match status" value="1"/>
</dbReference>
<dbReference type="STRING" id="4432.A0A1U8BEX8"/>
<reference evidence="9" key="1">
    <citation type="submission" date="2025-08" db="UniProtKB">
        <authorList>
            <consortium name="RefSeq"/>
        </authorList>
    </citation>
    <scope>IDENTIFICATION</scope>
</reference>
<dbReference type="GO" id="GO:0030258">
    <property type="term" value="P:lipid modification"/>
    <property type="evidence" value="ECO:0000318"/>
    <property type="project" value="GO_Central"/>
</dbReference>
<feature type="transmembrane region" description="Helical" evidence="7">
    <location>
        <begin position="433"/>
        <end position="451"/>
    </location>
</feature>
<accession>A0A1U8BEX8</accession>
<protein>
    <submittedName>
        <fullName evidence="9">Lysophospholipid acyltransferase 1</fullName>
    </submittedName>
</protein>
<feature type="transmembrane region" description="Helical" evidence="7">
    <location>
        <begin position="86"/>
        <end position="106"/>
    </location>
</feature>
<dbReference type="OMA" id="WHGTRPG"/>
<gene>
    <name evidence="9" type="primary">LOC104612706</name>
</gene>
<sequence>MEIEMESMASSIGVSVPVLRFLLCFAATIPVSFIWRLVPGTLLKHIYSAASGALLSYLSFGFSSNLHFLVPMLMGYISMLVYRRRCGIITFFTGFGYLIGCHVYYMSGDAWKEGGIDATGALMVLTLKVISCAINYNDGLLKEEGLREAQKKNRLLRLPSLIEYFGYCLCCGSHFAGPVYEMKDYLEWTENKGIWSQSAKGPSPSPYGATIKALLQAAICMALYLYLVPHFPLSRFTDPIYQEWGFWKRLSYQYMCGFTARWKYYFIWSISEASIIISGLGFSGWSDSSPPKPRWDRAKNVDIIRVELAKSAVQIPLVWNIQVSTWLRHYVYERLIQKGKKPGFFQLLATQTVSAVWHGLYPGYIIFFVQSALMIAGSRVIYRWQQAIPENMGLVGKILGFMNFAYTLLVLNYSCVGFMVLSMHETLASYGSVYYVGTIVPIALILLGYIFKPKPVRSKARKEQ</sequence>
<evidence type="ECO:0000256" key="4">
    <source>
        <dbReference type="ARBA" id="ARBA00022989"/>
    </source>
</evidence>
<evidence type="ECO:0000313" key="8">
    <source>
        <dbReference type="Proteomes" id="UP000189703"/>
    </source>
</evidence>
<evidence type="ECO:0000256" key="6">
    <source>
        <dbReference type="ARBA" id="ARBA00023315"/>
    </source>
</evidence>
<dbReference type="GO" id="GO:0016020">
    <property type="term" value="C:membrane"/>
    <property type="evidence" value="ECO:0000318"/>
    <property type="project" value="GO_Central"/>
</dbReference>
<keyword evidence="3 7" id="KW-0812">Transmembrane</keyword>
<dbReference type="GO" id="GO:0019432">
    <property type="term" value="P:triglyceride biosynthetic process"/>
    <property type="evidence" value="ECO:0000318"/>
    <property type="project" value="GO_Central"/>
</dbReference>
<evidence type="ECO:0000256" key="5">
    <source>
        <dbReference type="ARBA" id="ARBA00023136"/>
    </source>
</evidence>
<dbReference type="KEGG" id="nnu:104612706"/>